<dbReference type="Pfam" id="PF00664">
    <property type="entry name" value="ABC_membrane"/>
    <property type="match status" value="1"/>
</dbReference>
<dbReference type="STRING" id="224324.aq_1097"/>
<reference evidence="14" key="2">
    <citation type="journal article" date="2017" name="Structure">
        <title>Structure of a Type-1 Secretion System ABC Transporter.</title>
        <authorList>
            <person name="Morgan J.L.W."/>
            <person name="Acheson J.F."/>
            <person name="Zimmer J."/>
        </authorList>
    </citation>
    <scope>X-RAY CRYSTALLOGRAPHY (3.15 ANGSTROMS) IN COMPLEX WITH ADP AND MG(2+)</scope>
</reference>
<dbReference type="SMR" id="O67184"/>
<keyword evidence="14" id="KW-0002">3D-structure</keyword>
<keyword evidence="8 9" id="KW-0472">Membrane</keyword>
<dbReference type="Proteomes" id="UP000000798">
    <property type="component" value="Chromosome"/>
</dbReference>
<evidence type="ECO:0000256" key="9">
    <source>
        <dbReference type="SAM" id="Phobius"/>
    </source>
</evidence>
<feature type="transmembrane region" description="Helical" evidence="9">
    <location>
        <begin position="155"/>
        <end position="174"/>
    </location>
</feature>
<dbReference type="EMBL" id="AE000657">
    <property type="protein sequence ID" value="AAC07149.1"/>
    <property type="molecule type" value="Genomic_DNA"/>
</dbReference>
<dbReference type="OrthoDB" id="9762778at2"/>
<dbReference type="GO" id="GO:0030253">
    <property type="term" value="P:protein secretion by the type I secretion system"/>
    <property type="evidence" value="ECO:0007669"/>
    <property type="project" value="InterPro"/>
</dbReference>
<feature type="binding site" evidence="14">
    <location>
        <position position="372"/>
    </location>
    <ligand>
        <name>ADP</name>
        <dbReference type="ChEBI" id="CHEBI:456216"/>
    </ligand>
</feature>
<dbReference type="PANTHER" id="PTHR24221:SF248">
    <property type="entry name" value="ABC TRANSPORTER TRANSMEMBRANE REGION"/>
    <property type="match status" value="1"/>
</dbReference>
<dbReference type="GO" id="GO:0005524">
    <property type="term" value="F:ATP binding"/>
    <property type="evidence" value="ECO:0007669"/>
    <property type="project" value="UniProtKB-KW"/>
</dbReference>
<evidence type="ECO:0000256" key="3">
    <source>
        <dbReference type="ARBA" id="ARBA00022475"/>
    </source>
</evidence>
<dbReference type="GO" id="GO:0140359">
    <property type="term" value="F:ABC-type transporter activity"/>
    <property type="evidence" value="ECO:0007669"/>
    <property type="project" value="InterPro"/>
</dbReference>
<feature type="transmembrane region" description="Helical" evidence="9">
    <location>
        <begin position="56"/>
        <end position="76"/>
    </location>
</feature>
<dbReference type="InterPro" id="IPR003439">
    <property type="entry name" value="ABC_transporter-like_ATP-bd"/>
</dbReference>
<dbReference type="GO" id="GO:0030256">
    <property type="term" value="C:type I protein secretion system complex"/>
    <property type="evidence" value="ECO:0007669"/>
    <property type="project" value="InterPro"/>
</dbReference>
<gene>
    <name evidence="12" type="primary">abcT5</name>
    <name evidence="12" type="ordered locus">aq_1097</name>
</gene>
<feature type="domain" description="ABC transporter" evidence="10">
    <location>
        <begin position="332"/>
        <end position="563"/>
    </location>
</feature>
<dbReference type="KEGG" id="aae:aq_1097"/>
<feature type="binding site" evidence="14">
    <location>
        <position position="369"/>
    </location>
    <ligand>
        <name>ADP</name>
        <dbReference type="ChEBI" id="CHEBI:456216"/>
    </ligand>
</feature>
<dbReference type="RefSeq" id="WP_010880685.1">
    <property type="nucleotide sequence ID" value="NC_000918.1"/>
</dbReference>
<dbReference type="InterPro" id="IPR039421">
    <property type="entry name" value="Type_1_exporter"/>
</dbReference>
<evidence type="ECO:0000256" key="4">
    <source>
        <dbReference type="ARBA" id="ARBA00022692"/>
    </source>
</evidence>
<evidence type="ECO:0000313" key="13">
    <source>
        <dbReference type="Proteomes" id="UP000000798"/>
    </source>
</evidence>
<dbReference type="NCBIfam" id="TIGR01842">
    <property type="entry name" value="type_I_sec_PrtD"/>
    <property type="match status" value="1"/>
</dbReference>
<accession>O67184</accession>
<keyword evidence="6" id="KW-0067">ATP-binding</keyword>
<dbReference type="CDD" id="cd18586">
    <property type="entry name" value="ABC_6TM_PrtD_like"/>
    <property type="match status" value="1"/>
</dbReference>
<keyword evidence="7 9" id="KW-1133">Transmembrane helix</keyword>
<evidence type="ECO:0000256" key="1">
    <source>
        <dbReference type="ARBA" id="ARBA00004651"/>
    </source>
</evidence>
<reference evidence="12 13" key="1">
    <citation type="journal article" date="1998" name="Nature">
        <title>The complete genome of the hyperthermophilic bacterium Aquifex aeolicus.</title>
        <authorList>
            <person name="Deckert G."/>
            <person name="Warren P.V."/>
            <person name="Gaasterland T."/>
            <person name="Young W.G."/>
            <person name="Lenox A.L."/>
            <person name="Graham D.E."/>
            <person name="Overbeek R."/>
            <person name="Snead M.A."/>
            <person name="Keller M."/>
            <person name="Aujay M."/>
            <person name="Huber R."/>
            <person name="Feldman R.A."/>
            <person name="Short J.M."/>
            <person name="Olson G.J."/>
            <person name="Swanson R.V."/>
        </authorList>
    </citation>
    <scope>NUCLEOTIDE SEQUENCE [LARGE SCALE GENOMIC DNA]</scope>
    <source>
        <strain evidence="12 13">VF5</strain>
    </source>
</reference>
<dbReference type="PROSITE" id="PS50929">
    <property type="entry name" value="ABC_TM1F"/>
    <property type="match status" value="1"/>
</dbReference>
<dbReference type="PROSITE" id="PS00211">
    <property type="entry name" value="ABC_TRANSPORTER_1"/>
    <property type="match status" value="1"/>
</dbReference>
<feature type="binding site" evidence="14">
    <location>
        <position position="494"/>
    </location>
    <ligand>
        <name>Mg(2+)</name>
        <dbReference type="ChEBI" id="CHEBI:18420"/>
    </ligand>
</feature>
<evidence type="ECO:0000259" key="10">
    <source>
        <dbReference type="PROSITE" id="PS50893"/>
    </source>
</evidence>
<evidence type="ECO:0007829" key="14">
    <source>
        <dbReference type="PDB" id="5L22"/>
    </source>
</evidence>
<feature type="binding site" evidence="14">
    <location>
        <position position="371"/>
    </location>
    <ligand>
        <name>ADP</name>
        <dbReference type="ChEBI" id="CHEBI:456216"/>
    </ligand>
</feature>
<dbReference type="InterPro" id="IPR027417">
    <property type="entry name" value="P-loop_NTPase"/>
</dbReference>
<dbReference type="InterPro" id="IPR017871">
    <property type="entry name" value="ABC_transporter-like_CS"/>
</dbReference>
<dbReference type="PATRIC" id="fig|224324.8.peg.856"/>
<dbReference type="HOGENOM" id="CLU_000604_95_6_0"/>
<dbReference type="TCDB" id="3.A.1.110.13">
    <property type="family name" value="the atp-binding cassette (abc) superfamily"/>
</dbReference>
<dbReference type="CDD" id="cd03246">
    <property type="entry name" value="ABCC_Protease_Secretion"/>
    <property type="match status" value="1"/>
</dbReference>
<dbReference type="PDBsum" id="5L22"/>
<evidence type="ECO:0000313" key="12">
    <source>
        <dbReference type="EMBL" id="AAC07149.1"/>
    </source>
</evidence>
<feature type="binding site" evidence="14">
    <location>
        <position position="470"/>
    </location>
    <ligand>
        <name>ADP</name>
        <dbReference type="ChEBI" id="CHEBI:456216"/>
    </ligand>
</feature>
<keyword evidence="14" id="KW-0479">Metal-binding</keyword>
<dbReference type="GO" id="GO:0005886">
    <property type="term" value="C:plasma membrane"/>
    <property type="evidence" value="ECO:0000318"/>
    <property type="project" value="GO_Central"/>
</dbReference>
<evidence type="ECO:0000256" key="8">
    <source>
        <dbReference type="ARBA" id="ARBA00023136"/>
    </source>
</evidence>
<dbReference type="GO" id="GO:0042626">
    <property type="term" value="F:ATPase-coupled transmembrane transporter activity"/>
    <property type="evidence" value="ECO:0000318"/>
    <property type="project" value="GO_Central"/>
</dbReference>
<dbReference type="FunFam" id="3.40.50.300:FF:001444">
    <property type="entry name" value="ABC transporter ATP-binding protein"/>
    <property type="match status" value="1"/>
</dbReference>
<dbReference type="PDB" id="5L22">
    <property type="method" value="X-ray"/>
    <property type="resolution" value="3.15 A"/>
    <property type="chains" value="A/B=1-564"/>
</dbReference>
<protein>
    <submittedName>
        <fullName evidence="12">ABC transporter (HlyB subfamily)</fullName>
    </submittedName>
</protein>
<evidence type="ECO:0000256" key="2">
    <source>
        <dbReference type="ARBA" id="ARBA00022448"/>
    </source>
</evidence>
<feature type="binding site" evidence="14">
    <location>
        <position position="374"/>
    </location>
    <ligand>
        <name>ADP</name>
        <dbReference type="ChEBI" id="CHEBI:456216"/>
    </ligand>
</feature>
<dbReference type="EnsemblBacteria" id="AAC07149">
    <property type="protein sequence ID" value="AAC07149"/>
    <property type="gene ID" value="aq_1097"/>
</dbReference>
<sequence>MATKENTENVLRSYLAKYKKTLIIVGLFSLFINILFLLPSIYMLAVYDIVVPSTSVPTLLVITALAVVLYFALGLLQSVRAKVMQIISLKLDSELNKEVFTSSFEYAIRNPSKASAQPINDLYQLKQFLTSPVLFAIFDLPWVPIYFGVLFVFHVYYGVMAILSMAVIVALAILNEYITKKKLKESNELLVRSTNFLNRALLNAEVVEALGMRNNLYKKWMNFYSKHLSAFEEATDRNNFLSNLTRIFRIMAQSLMLGLGGYLAIKHEITTGMIVAGSILLGRILGPIDTIVNGWRQIGNTKVAYTRLNEFLKFLRFKREVSVKLPEPKGEIELSNVVVVPPEGKTPVLRNINMRILPGEFVAIIGPSGSGKSSLVRTILGIWLPVHGTVEIDGADLKQWDRDYFGKFVGYLPQDIELFEGTVAENIARFGELDSEKIIEAAKLSGAHDVIIKLPDGYDTYIGPGGITLSGGQRQRIALARALYGNPRIVILDEPDSNLDEQGEQALYNALIELKKRKVTTIIVSHRIRLLNLVDKIAIMQDGTLKAFGKADIIIQKLLRKNVN</sequence>
<evidence type="ECO:0000259" key="11">
    <source>
        <dbReference type="PROSITE" id="PS50929"/>
    </source>
</evidence>
<dbReference type="SUPFAM" id="SSF52540">
    <property type="entry name" value="P-loop containing nucleoside triphosphate hydrolases"/>
    <property type="match status" value="1"/>
</dbReference>
<proteinExistence type="evidence at protein level"/>
<dbReference type="GO" id="GO:0046872">
    <property type="term" value="F:metal ion binding"/>
    <property type="evidence" value="ECO:0007669"/>
    <property type="project" value="UniProtKB-KW"/>
</dbReference>
<keyword evidence="2" id="KW-0813">Transport</keyword>
<dbReference type="SMART" id="SM00382">
    <property type="entry name" value="AAA"/>
    <property type="match status" value="1"/>
</dbReference>
<comment type="subcellular location">
    <subcellularLocation>
        <location evidence="1">Cell membrane</location>
        <topology evidence="1">Multi-pass membrane protein</topology>
    </subcellularLocation>
</comment>
<dbReference type="InterPro" id="IPR010128">
    <property type="entry name" value="ATPase_T1SS_PrtD-like"/>
</dbReference>
<feature type="transmembrane region" description="Helical" evidence="9">
    <location>
        <begin position="128"/>
        <end position="149"/>
    </location>
</feature>
<feature type="binding site" evidence="14">
    <location>
        <position position="467"/>
    </location>
    <ligand>
        <name>ADP</name>
        <dbReference type="ChEBI" id="CHEBI:456216"/>
    </ligand>
</feature>
<evidence type="ECO:0000256" key="5">
    <source>
        <dbReference type="ARBA" id="ARBA00022741"/>
    </source>
</evidence>
<feature type="binding site" evidence="14">
    <location>
        <position position="414"/>
    </location>
    <ligand>
        <name>Mg(2+)</name>
        <dbReference type="ChEBI" id="CHEBI:18420"/>
    </ligand>
</feature>
<feature type="binding site" evidence="14">
    <location>
        <position position="373"/>
    </location>
    <ligand>
        <name>ADP</name>
        <dbReference type="ChEBI" id="CHEBI:456216"/>
    </ligand>
</feature>
<keyword evidence="4 9" id="KW-0812">Transmembrane</keyword>
<dbReference type="eggNOG" id="COG4618">
    <property type="taxonomic scope" value="Bacteria"/>
</dbReference>
<keyword evidence="13" id="KW-1185">Reference proteome</keyword>
<dbReference type="InterPro" id="IPR003593">
    <property type="entry name" value="AAA+_ATPase"/>
</dbReference>
<dbReference type="SUPFAM" id="SSF90123">
    <property type="entry name" value="ABC transporter transmembrane region"/>
    <property type="match status" value="1"/>
</dbReference>
<dbReference type="InParanoid" id="O67184"/>
<feature type="transmembrane region" description="Helical" evidence="9">
    <location>
        <begin position="21"/>
        <end position="44"/>
    </location>
</feature>
<dbReference type="FunFam" id="1.20.1560.10:FF:000109">
    <property type="entry name" value="Alkaline protease secretion ATP-binding protein aprD"/>
    <property type="match status" value="1"/>
</dbReference>
<dbReference type="Gene3D" id="3.40.50.300">
    <property type="entry name" value="P-loop containing nucleotide triphosphate hydrolases"/>
    <property type="match status" value="1"/>
</dbReference>
<dbReference type="PIR" id="E70394">
    <property type="entry name" value="E70394"/>
</dbReference>
<evidence type="ECO:0000256" key="6">
    <source>
        <dbReference type="ARBA" id="ARBA00022840"/>
    </source>
</evidence>
<organism evidence="12 13">
    <name type="scientific">Aquifex aeolicus (strain VF5)</name>
    <dbReference type="NCBI Taxonomy" id="224324"/>
    <lineage>
        <taxon>Bacteria</taxon>
        <taxon>Pseudomonadati</taxon>
        <taxon>Aquificota</taxon>
        <taxon>Aquificia</taxon>
        <taxon>Aquificales</taxon>
        <taxon>Aquificaceae</taxon>
        <taxon>Aquifex</taxon>
    </lineage>
</organism>
<dbReference type="GO" id="GO:0016887">
    <property type="term" value="F:ATP hydrolysis activity"/>
    <property type="evidence" value="ECO:0007669"/>
    <property type="project" value="InterPro"/>
</dbReference>
<dbReference type="Gene3D" id="1.20.1560.10">
    <property type="entry name" value="ABC transporter type 1, transmembrane domain"/>
    <property type="match status" value="1"/>
</dbReference>
<dbReference type="AlphaFoldDB" id="O67184"/>
<dbReference type="InterPro" id="IPR036640">
    <property type="entry name" value="ABC1_TM_sf"/>
</dbReference>
<dbReference type="PANTHER" id="PTHR24221">
    <property type="entry name" value="ATP-BINDING CASSETTE SUB-FAMILY B"/>
    <property type="match status" value="1"/>
</dbReference>
<feature type="binding site" evidence="14">
    <location>
        <position position="373"/>
    </location>
    <ligand>
        <name>Mg(2+)</name>
        <dbReference type="ChEBI" id="CHEBI:18420"/>
    </ligand>
</feature>
<name>O67184_AQUAE</name>
<dbReference type="InterPro" id="IPR011527">
    <property type="entry name" value="ABC1_TM_dom"/>
</dbReference>
<feature type="domain" description="ABC transmembrane type-1" evidence="11">
    <location>
        <begin position="23"/>
        <end position="300"/>
    </location>
</feature>
<keyword evidence="3" id="KW-1003">Cell membrane</keyword>
<evidence type="ECO:0000256" key="7">
    <source>
        <dbReference type="ARBA" id="ARBA00022989"/>
    </source>
</evidence>
<keyword evidence="5 14" id="KW-0547">Nucleotide-binding</keyword>
<dbReference type="InterPro" id="IPR047957">
    <property type="entry name" value="ABC_AprD-like_6TM"/>
</dbReference>
<dbReference type="PROSITE" id="PS50893">
    <property type="entry name" value="ABC_TRANSPORTER_2"/>
    <property type="match status" value="1"/>
</dbReference>
<dbReference type="Pfam" id="PF00005">
    <property type="entry name" value="ABC_tran"/>
    <property type="match status" value="1"/>
</dbReference>